<feature type="non-terminal residue" evidence="6">
    <location>
        <position position="165"/>
    </location>
</feature>
<name>A0A381WTQ8_9ZZZZ</name>
<evidence type="ECO:0000259" key="5">
    <source>
        <dbReference type="Pfam" id="PF00317"/>
    </source>
</evidence>
<sequence>MTQGVVSGGSSNGGDREEIREDVVKALESVGVSGEVAAALTNTIIESGGIDTLDENVQNDGLPLSDNARFIIEKRYLKRDDDGSPIEDPDGLFRRVSNAVALGEPEVKQAEYEEKYYEIMSTLKFLPNSPTLVNAGTGRGCLSACFVISPEDNIQSIMKVANDAA</sequence>
<dbReference type="GO" id="GO:0005524">
    <property type="term" value="F:ATP binding"/>
    <property type="evidence" value="ECO:0007669"/>
    <property type="project" value="InterPro"/>
</dbReference>
<organism evidence="6">
    <name type="scientific">marine metagenome</name>
    <dbReference type="NCBI Taxonomy" id="408172"/>
    <lineage>
        <taxon>unclassified sequences</taxon>
        <taxon>metagenomes</taxon>
        <taxon>ecological metagenomes</taxon>
    </lineage>
</organism>
<protein>
    <recommendedName>
        <fullName evidence="5">Ribonucleotide reductase large subunit N-terminal domain-containing protein</fullName>
    </recommendedName>
</protein>
<keyword evidence="4" id="KW-0170">Cobalt</keyword>
<dbReference type="GO" id="GO:0009263">
    <property type="term" value="P:deoxyribonucleotide biosynthetic process"/>
    <property type="evidence" value="ECO:0007669"/>
    <property type="project" value="InterPro"/>
</dbReference>
<dbReference type="GO" id="GO:0004748">
    <property type="term" value="F:ribonucleoside-diphosphate reductase activity, thioredoxin disulfide as acceptor"/>
    <property type="evidence" value="ECO:0007669"/>
    <property type="project" value="InterPro"/>
</dbReference>
<dbReference type="EMBL" id="UINC01012859">
    <property type="protein sequence ID" value="SVA55906.1"/>
    <property type="molecule type" value="Genomic_DNA"/>
</dbReference>
<reference evidence="6" key="1">
    <citation type="submission" date="2018-05" db="EMBL/GenBank/DDBJ databases">
        <authorList>
            <person name="Lanie J.A."/>
            <person name="Ng W.-L."/>
            <person name="Kazmierczak K.M."/>
            <person name="Andrzejewski T.M."/>
            <person name="Davidsen T.M."/>
            <person name="Wayne K.J."/>
            <person name="Tettelin H."/>
            <person name="Glass J.I."/>
            <person name="Rusch D."/>
            <person name="Podicherti R."/>
            <person name="Tsui H.-C.T."/>
            <person name="Winkler M.E."/>
        </authorList>
    </citation>
    <scope>NUCLEOTIDE SEQUENCE</scope>
</reference>
<keyword evidence="3" id="KW-0560">Oxidoreductase</keyword>
<dbReference type="Gene3D" id="3.20.70.20">
    <property type="match status" value="1"/>
</dbReference>
<dbReference type="InterPro" id="IPR050862">
    <property type="entry name" value="RdRp_reductase_class-2"/>
</dbReference>
<evidence type="ECO:0000256" key="2">
    <source>
        <dbReference type="ARBA" id="ARBA00022628"/>
    </source>
</evidence>
<keyword evidence="2" id="KW-0846">Cobalamin</keyword>
<dbReference type="SUPFAM" id="SSF48168">
    <property type="entry name" value="R1 subunit of ribonucleotide reductase, N-terminal domain"/>
    <property type="match status" value="1"/>
</dbReference>
<dbReference type="InterPro" id="IPR013509">
    <property type="entry name" value="RNR_lsu_N"/>
</dbReference>
<dbReference type="AlphaFoldDB" id="A0A381WTQ8"/>
<evidence type="ECO:0000256" key="1">
    <source>
        <dbReference type="ARBA" id="ARBA00001922"/>
    </source>
</evidence>
<evidence type="ECO:0000256" key="3">
    <source>
        <dbReference type="ARBA" id="ARBA00023002"/>
    </source>
</evidence>
<dbReference type="PANTHER" id="PTHR43371">
    <property type="entry name" value="VITAMIN B12-DEPENDENT RIBONUCLEOTIDE REDUCTASE"/>
    <property type="match status" value="1"/>
</dbReference>
<proteinExistence type="predicted"/>
<dbReference type="GO" id="GO:0031419">
    <property type="term" value="F:cobalamin binding"/>
    <property type="evidence" value="ECO:0007669"/>
    <property type="project" value="UniProtKB-KW"/>
</dbReference>
<evidence type="ECO:0000256" key="4">
    <source>
        <dbReference type="ARBA" id="ARBA00023285"/>
    </source>
</evidence>
<accession>A0A381WTQ8</accession>
<dbReference type="InterPro" id="IPR008926">
    <property type="entry name" value="RNR_R1-su_N"/>
</dbReference>
<gene>
    <name evidence="6" type="ORF">METZ01_LOCUS108760</name>
</gene>
<feature type="domain" description="Ribonucleotide reductase large subunit N-terminal" evidence="5">
    <location>
        <begin position="64"/>
        <end position="140"/>
    </location>
</feature>
<comment type="cofactor">
    <cofactor evidence="1">
        <name>adenosylcob(III)alamin</name>
        <dbReference type="ChEBI" id="CHEBI:18408"/>
    </cofactor>
</comment>
<dbReference type="PANTHER" id="PTHR43371:SF1">
    <property type="entry name" value="RIBONUCLEOSIDE-DIPHOSPHATE REDUCTASE"/>
    <property type="match status" value="1"/>
</dbReference>
<dbReference type="Pfam" id="PF00317">
    <property type="entry name" value="Ribonuc_red_lgN"/>
    <property type="match status" value="1"/>
</dbReference>
<evidence type="ECO:0000313" key="6">
    <source>
        <dbReference type="EMBL" id="SVA55906.1"/>
    </source>
</evidence>